<evidence type="ECO:0000313" key="7">
    <source>
        <dbReference type="Proteomes" id="UP000002208"/>
    </source>
</evidence>
<dbReference type="Pfam" id="PF01081">
    <property type="entry name" value="Aldolase"/>
    <property type="match status" value="1"/>
</dbReference>
<dbReference type="GO" id="GO:0016829">
    <property type="term" value="F:lyase activity"/>
    <property type="evidence" value="ECO:0007669"/>
    <property type="project" value="UniProtKB-KW"/>
</dbReference>
<evidence type="ECO:0000256" key="5">
    <source>
        <dbReference type="ARBA" id="ARBA00023277"/>
    </source>
</evidence>
<evidence type="ECO:0000256" key="2">
    <source>
        <dbReference type="ARBA" id="ARBA00006906"/>
    </source>
</evidence>
<evidence type="ECO:0000256" key="4">
    <source>
        <dbReference type="ARBA" id="ARBA00023239"/>
    </source>
</evidence>
<comment type="subunit">
    <text evidence="3">Homotrimer.</text>
</comment>
<protein>
    <submittedName>
        <fullName evidence="6">Putative KHG/KDPG aldolase</fullName>
    </submittedName>
</protein>
<comment type="pathway">
    <text evidence="1">Carbohydrate acid metabolism.</text>
</comment>
<sequence length="207" mass="21710">MSRLLTALTRDHVLPLFTPDDLPVARQRLNVLQAAGLEAVELTARNPAAQTHFTSLKGEFPELMLGAGTILDAGTARAFIAQGATFIVGPCLVPEVAAVCRDADIPYLPGAGTVREVVEAQTAGASVVKLFPGEVLGPAFVRALRGPLPGARVLVTGGVAPTVEGVREWLNAGALAVGLGSALFRLPDDEWPLRLKTLLAFTREVST</sequence>
<accession>C1D2H5</accession>
<evidence type="ECO:0000313" key="6">
    <source>
        <dbReference type="EMBL" id="ACO47614.1"/>
    </source>
</evidence>
<dbReference type="HOGENOM" id="CLU_077795_2_0_0"/>
<keyword evidence="4" id="KW-0456">Lyase</keyword>
<evidence type="ECO:0000256" key="1">
    <source>
        <dbReference type="ARBA" id="ARBA00004761"/>
    </source>
</evidence>
<keyword evidence="6" id="KW-0614">Plasmid</keyword>
<geneLocation type="plasmid" evidence="7">
    <name>pDeide1</name>
</geneLocation>
<reference evidence="6 7" key="1">
    <citation type="journal article" date="2009" name="PLoS Genet.">
        <title>Alliance of proteomics and genomics to unravel the specificities of Sahara bacterium Deinococcus deserti.</title>
        <authorList>
            <person name="de Groot A."/>
            <person name="Dulermo R."/>
            <person name="Ortet P."/>
            <person name="Blanchard L."/>
            <person name="Guerin P."/>
            <person name="Fernandez B."/>
            <person name="Vacherie B."/>
            <person name="Dossat C."/>
            <person name="Jolivet E."/>
            <person name="Siguier P."/>
            <person name="Chandler M."/>
            <person name="Barakat M."/>
            <person name="Dedieu A."/>
            <person name="Barbe V."/>
            <person name="Heulin T."/>
            <person name="Sommer S."/>
            <person name="Achouak W."/>
            <person name="Armengaud J."/>
        </authorList>
    </citation>
    <scope>NUCLEOTIDE SEQUENCE [LARGE SCALE GENOMIC DNA]</scope>
    <source>
        <strain evidence="7">DSM 17065 / CIP 109153 / LMG 22923 / VCD115</strain>
        <plasmid evidence="7">pDeide1</plasmid>
    </source>
</reference>
<evidence type="ECO:0000256" key="3">
    <source>
        <dbReference type="ARBA" id="ARBA00011233"/>
    </source>
</evidence>
<dbReference type="AlphaFoldDB" id="C1D2H5"/>
<dbReference type="EMBL" id="CP001115">
    <property type="protein sequence ID" value="ACO47614.1"/>
    <property type="molecule type" value="Genomic_DNA"/>
</dbReference>
<gene>
    <name evidence="6" type="ordered locus">Deide_1p01640</name>
</gene>
<dbReference type="PANTHER" id="PTHR30246">
    <property type="entry name" value="2-KETO-3-DEOXY-6-PHOSPHOGLUCONATE ALDOLASE"/>
    <property type="match status" value="1"/>
</dbReference>
<name>C1D2H5_DEIDV</name>
<dbReference type="KEGG" id="ddr:Deide_1p01640"/>
<dbReference type="InterPro" id="IPR013785">
    <property type="entry name" value="Aldolase_TIM"/>
</dbReference>
<dbReference type="OrthoDB" id="9802667at2"/>
<dbReference type="RefSeq" id="WP_012694737.1">
    <property type="nucleotide sequence ID" value="NC_012527.1"/>
</dbReference>
<dbReference type="SUPFAM" id="SSF51569">
    <property type="entry name" value="Aldolase"/>
    <property type="match status" value="1"/>
</dbReference>
<keyword evidence="7" id="KW-1185">Reference proteome</keyword>
<proteinExistence type="inferred from homology"/>
<keyword evidence="5" id="KW-0119">Carbohydrate metabolism</keyword>
<dbReference type="CDD" id="cd00452">
    <property type="entry name" value="KDPG_aldolase"/>
    <property type="match status" value="1"/>
</dbReference>
<dbReference type="Gene3D" id="3.20.20.70">
    <property type="entry name" value="Aldolase class I"/>
    <property type="match status" value="1"/>
</dbReference>
<dbReference type="PANTHER" id="PTHR30246:SF1">
    <property type="entry name" value="2-DEHYDRO-3-DEOXY-6-PHOSPHOGALACTONATE ALDOLASE-RELATED"/>
    <property type="match status" value="1"/>
</dbReference>
<comment type="similarity">
    <text evidence="2">Belongs to the KHG/KDPG aldolase family.</text>
</comment>
<dbReference type="Proteomes" id="UP000002208">
    <property type="component" value="Plasmid 1"/>
</dbReference>
<organism evidence="6 7">
    <name type="scientific">Deinococcus deserti (strain DSM 17065 / CIP 109153 / LMG 22923 / VCD115)</name>
    <dbReference type="NCBI Taxonomy" id="546414"/>
    <lineage>
        <taxon>Bacteria</taxon>
        <taxon>Thermotogati</taxon>
        <taxon>Deinococcota</taxon>
        <taxon>Deinococci</taxon>
        <taxon>Deinococcales</taxon>
        <taxon>Deinococcaceae</taxon>
        <taxon>Deinococcus</taxon>
    </lineage>
</organism>
<dbReference type="InterPro" id="IPR000887">
    <property type="entry name" value="Aldlse_KDPG_KHG"/>
</dbReference>